<dbReference type="InterPro" id="IPR011576">
    <property type="entry name" value="Pyridox_Oxase_N"/>
</dbReference>
<dbReference type="Gene3D" id="2.30.110.10">
    <property type="entry name" value="Electron Transport, Fmn-binding Protein, Chain A"/>
    <property type="match status" value="1"/>
</dbReference>
<name>A0A1Y4QKR2_9FIRM</name>
<proteinExistence type="predicted"/>
<feature type="domain" description="Pyridoxamine 5'-phosphate oxidase N-terminal" evidence="1">
    <location>
        <begin position="14"/>
        <end position="123"/>
    </location>
</feature>
<dbReference type="SUPFAM" id="SSF50475">
    <property type="entry name" value="FMN-binding split barrel"/>
    <property type="match status" value="1"/>
</dbReference>
<gene>
    <name evidence="2" type="ORF">B5E91_03305</name>
</gene>
<evidence type="ECO:0000259" key="1">
    <source>
        <dbReference type="Pfam" id="PF01243"/>
    </source>
</evidence>
<accession>A0A1Y4QKR2</accession>
<reference evidence="3" key="1">
    <citation type="submission" date="2017-04" db="EMBL/GenBank/DDBJ databases">
        <title>Function of individual gut microbiota members based on whole genome sequencing of pure cultures obtained from chicken caecum.</title>
        <authorList>
            <person name="Medvecky M."/>
            <person name="Cejkova D."/>
            <person name="Polansky O."/>
            <person name="Karasova D."/>
            <person name="Kubasova T."/>
            <person name="Cizek A."/>
            <person name="Rychlik I."/>
        </authorList>
    </citation>
    <scope>NUCLEOTIDE SEQUENCE [LARGE SCALE GENOMIC DNA]</scope>
    <source>
        <strain evidence="3">An149</strain>
    </source>
</reference>
<dbReference type="Pfam" id="PF01243">
    <property type="entry name" value="PNPOx_N"/>
    <property type="match status" value="1"/>
</dbReference>
<organism evidence="2 3">
    <name type="scientific">Thomasclavelia spiroformis</name>
    <dbReference type="NCBI Taxonomy" id="29348"/>
    <lineage>
        <taxon>Bacteria</taxon>
        <taxon>Bacillati</taxon>
        <taxon>Bacillota</taxon>
        <taxon>Erysipelotrichia</taxon>
        <taxon>Erysipelotrichales</taxon>
        <taxon>Coprobacillaceae</taxon>
        <taxon>Thomasclavelia</taxon>
    </lineage>
</organism>
<dbReference type="InterPro" id="IPR012349">
    <property type="entry name" value="Split_barrel_FMN-bd"/>
</dbReference>
<dbReference type="EMBL" id="NFLB01000003">
    <property type="protein sequence ID" value="OUQ05849.1"/>
    <property type="molecule type" value="Genomic_DNA"/>
</dbReference>
<evidence type="ECO:0000313" key="3">
    <source>
        <dbReference type="Proteomes" id="UP000196258"/>
    </source>
</evidence>
<evidence type="ECO:0000313" key="2">
    <source>
        <dbReference type="EMBL" id="OUQ05849.1"/>
    </source>
</evidence>
<protein>
    <submittedName>
        <fullName evidence="2">Pyridoxamine 5'-phosphate oxidase</fullName>
    </submittedName>
</protein>
<sequence>MEFITVYENFYKELGESKKMVLSTSLNDVVTSRMMSIVVLNKKIYFQTDRTFRKYKQIKENPQVSLCIDNIQMEGYCEQVGIPSDNAEFVDVYKKHFLNSYTRYSCLKNERLFMVTPTFVEKWLYIDGIPYIETLDIVHRQYELRQYVGV</sequence>
<dbReference type="Proteomes" id="UP000196258">
    <property type="component" value="Unassembled WGS sequence"/>
</dbReference>
<dbReference type="AlphaFoldDB" id="A0A1Y4QKR2"/>
<dbReference type="RefSeq" id="WP_087255025.1">
    <property type="nucleotide sequence ID" value="NZ_NFKY01000002.1"/>
</dbReference>
<comment type="caution">
    <text evidence="2">The sequence shown here is derived from an EMBL/GenBank/DDBJ whole genome shotgun (WGS) entry which is preliminary data.</text>
</comment>